<dbReference type="InterPro" id="IPR036249">
    <property type="entry name" value="Thioredoxin-like_sf"/>
</dbReference>
<keyword evidence="2 9" id="KW-0001">2Fe-2S</keyword>
<evidence type="ECO:0000256" key="9">
    <source>
        <dbReference type="PIRSR" id="PIRSR005894-2"/>
    </source>
</evidence>
<dbReference type="NCBIfam" id="TIGR00365">
    <property type="entry name" value="Grx4 family monothiol glutaredoxin"/>
    <property type="match status" value="1"/>
</dbReference>
<evidence type="ECO:0000313" key="11">
    <source>
        <dbReference type="EMBL" id="WDA98885.1"/>
    </source>
</evidence>
<dbReference type="InterPro" id="IPR002109">
    <property type="entry name" value="Glutaredoxin"/>
</dbReference>
<evidence type="ECO:0000256" key="7">
    <source>
        <dbReference type="PIRNR" id="PIRNR005894"/>
    </source>
</evidence>
<dbReference type="InterPro" id="IPR004480">
    <property type="entry name" value="Monothiol_GRX-rel"/>
</dbReference>
<proteinExistence type="inferred from homology"/>
<dbReference type="FunFam" id="3.40.30.10:FF:000005">
    <property type="entry name" value="Glutaredoxin 5"/>
    <property type="match status" value="1"/>
</dbReference>
<organism evidence="11">
    <name type="scientific">Sciadococcus taiwanensis</name>
    <dbReference type="NCBI Taxonomy" id="3028030"/>
    <lineage>
        <taxon>Eukaryota</taxon>
        <taxon>Rhodophyta</taxon>
        <taxon>Bangiophyceae</taxon>
        <taxon>Cavernulicolales</taxon>
        <taxon>Cavernulicolaceae</taxon>
        <taxon>Sciadococcus</taxon>
    </lineage>
</organism>
<feature type="binding site" evidence="8">
    <location>
        <position position="72"/>
    </location>
    <ligand>
        <name>glutathione</name>
        <dbReference type="ChEBI" id="CHEBI:57925"/>
    </ligand>
</feature>
<dbReference type="Gene3D" id="3.40.30.10">
    <property type="entry name" value="Glutaredoxin"/>
    <property type="match status" value="1"/>
</dbReference>
<dbReference type="GO" id="GO:0046872">
    <property type="term" value="F:metal ion binding"/>
    <property type="evidence" value="ECO:0007669"/>
    <property type="project" value="UniProtKB-KW"/>
</dbReference>
<sequence length="107" mass="12285">MTNESLELIQNLIHKHKIMVFMKGSRMMPSCGFSNTVVQILNALNISYETYDVLQDPEIRQAIKEYSHWPTFPQLYVNGEFLGGADIVLDWYQSGELQTFLEVALAN</sequence>
<accession>A0A9Y1MWM9</accession>
<dbReference type="InterPro" id="IPR014434">
    <property type="entry name" value="Monothiol_GRX"/>
</dbReference>
<gene>
    <name evidence="11" type="primary">orf107</name>
    <name evidence="11" type="ORF">SCTW_103</name>
</gene>
<feature type="binding site" evidence="9">
    <location>
        <position position="31"/>
    </location>
    <ligand>
        <name>[2Fe-2S] cluster</name>
        <dbReference type="ChEBI" id="CHEBI:190135"/>
        <note>ligand shared between dimeric partners</note>
    </ligand>
</feature>
<comment type="similarity">
    <text evidence="1 7">Belongs to the glutaredoxin family. Monothiol subfamily.</text>
</comment>
<dbReference type="SUPFAM" id="SSF52833">
    <property type="entry name" value="Thioredoxin-like"/>
    <property type="match status" value="1"/>
</dbReference>
<dbReference type="PANTHER" id="PTHR10293">
    <property type="entry name" value="GLUTAREDOXIN FAMILY MEMBER"/>
    <property type="match status" value="1"/>
</dbReference>
<protein>
    <recommendedName>
        <fullName evidence="7">Glutaredoxin</fullName>
    </recommendedName>
</protein>
<reference evidence="11" key="1">
    <citation type="journal article" date="2023" name="J. Phycol.">
        <title>Revised classification of the Cyanidiophyceae based on plastid genome data with descriptions of the Cavernulicolales ord. nov. and Galdieriales ord. nov. (Rhodophyta).</title>
        <authorList>
            <person name="Park S.I."/>
            <person name="Cho C.H."/>
            <person name="Ciniglia C."/>
            <person name="Huang T.Y."/>
            <person name="Liu S.L."/>
            <person name="Bustamante D.E."/>
            <person name="Calderon M.S."/>
            <person name="Mansilla A."/>
            <person name="McDermott T."/>
            <person name="Andersen R.A."/>
            <person name="Yoon H.S."/>
        </authorList>
    </citation>
    <scope>NUCLEOTIDE SEQUENCE</scope>
</reference>
<evidence type="ECO:0000256" key="6">
    <source>
        <dbReference type="ARBA" id="ARBA00023284"/>
    </source>
</evidence>
<dbReference type="GO" id="GO:0005739">
    <property type="term" value="C:mitochondrion"/>
    <property type="evidence" value="ECO:0007669"/>
    <property type="project" value="UniProtKB-ARBA"/>
</dbReference>
<dbReference type="CDD" id="cd03028">
    <property type="entry name" value="GRX_PICOT_like"/>
    <property type="match status" value="1"/>
</dbReference>
<keyword evidence="5 9" id="KW-0411">Iron-sulfur</keyword>
<feature type="domain" description="Glutaredoxin" evidence="10">
    <location>
        <begin position="18"/>
        <end position="81"/>
    </location>
</feature>
<feature type="binding site" evidence="8">
    <location>
        <begin position="85"/>
        <end position="86"/>
    </location>
    <ligand>
        <name>glutathione</name>
        <dbReference type="ChEBI" id="CHEBI:57925"/>
    </ligand>
</feature>
<evidence type="ECO:0000256" key="2">
    <source>
        <dbReference type="ARBA" id="ARBA00022714"/>
    </source>
</evidence>
<dbReference type="GO" id="GO:0051537">
    <property type="term" value="F:2 iron, 2 sulfur cluster binding"/>
    <property type="evidence" value="ECO:0007669"/>
    <property type="project" value="UniProtKB-KW"/>
</dbReference>
<keyword evidence="4 9" id="KW-0408">Iron</keyword>
<evidence type="ECO:0000256" key="1">
    <source>
        <dbReference type="ARBA" id="ARBA00009630"/>
    </source>
</evidence>
<evidence type="ECO:0000259" key="10">
    <source>
        <dbReference type="Pfam" id="PF00462"/>
    </source>
</evidence>
<keyword evidence="6" id="KW-0676">Redox-active center</keyword>
<dbReference type="PIRSF" id="PIRSF005894">
    <property type="entry name" value="Monothiol_GRX"/>
    <property type="match status" value="1"/>
</dbReference>
<keyword evidence="3 9" id="KW-0479">Metal-binding</keyword>
<keyword evidence="11" id="KW-0934">Plastid</keyword>
<dbReference type="EMBL" id="OP616811">
    <property type="protein sequence ID" value="WDA98885.1"/>
    <property type="molecule type" value="Genomic_DNA"/>
</dbReference>
<dbReference type="PROSITE" id="PS51354">
    <property type="entry name" value="GLUTAREDOXIN_2"/>
    <property type="match status" value="1"/>
</dbReference>
<geneLocation type="plastid" evidence="11"/>
<evidence type="ECO:0000256" key="8">
    <source>
        <dbReference type="PIRSR" id="PIRSR005894-1"/>
    </source>
</evidence>
<dbReference type="GO" id="GO:0015036">
    <property type="term" value="F:disulfide oxidoreductase activity"/>
    <property type="evidence" value="ECO:0007669"/>
    <property type="project" value="InterPro"/>
</dbReference>
<dbReference type="PANTHER" id="PTHR10293:SF16">
    <property type="entry name" value="GLUTAREDOXIN-RELATED PROTEIN 5, MITOCHONDRIAL"/>
    <property type="match status" value="1"/>
</dbReference>
<evidence type="ECO:0000256" key="3">
    <source>
        <dbReference type="ARBA" id="ARBA00022723"/>
    </source>
</evidence>
<dbReference type="AlphaFoldDB" id="A0A9Y1MWM9"/>
<feature type="binding site" evidence="8">
    <location>
        <position position="23"/>
    </location>
    <ligand>
        <name>glutathione</name>
        <dbReference type="ChEBI" id="CHEBI:57925"/>
    </ligand>
</feature>
<name>A0A9Y1MWM9_9RHOD</name>
<evidence type="ECO:0000256" key="5">
    <source>
        <dbReference type="ARBA" id="ARBA00023014"/>
    </source>
</evidence>
<feature type="binding site" evidence="8">
    <location>
        <position position="60"/>
    </location>
    <ligand>
        <name>glutathione</name>
        <dbReference type="ChEBI" id="CHEBI:57925"/>
    </ligand>
</feature>
<evidence type="ECO:0000256" key="4">
    <source>
        <dbReference type="ARBA" id="ARBA00023004"/>
    </source>
</evidence>
<dbReference type="Pfam" id="PF00462">
    <property type="entry name" value="Glutaredoxin"/>
    <property type="match status" value="1"/>
</dbReference>
<dbReference type="InterPro" id="IPR033658">
    <property type="entry name" value="GRX_PICOT-like"/>
</dbReference>